<gene>
    <name evidence="2" type="ORF">A4U43_C04F4790</name>
</gene>
<dbReference type="EMBL" id="CM007384">
    <property type="protein sequence ID" value="ONK71107.1"/>
    <property type="molecule type" value="Genomic_DNA"/>
</dbReference>
<evidence type="ECO:0000313" key="2">
    <source>
        <dbReference type="EMBL" id="ONK71107.1"/>
    </source>
</evidence>
<reference evidence="3" key="1">
    <citation type="journal article" date="2017" name="Nat. Commun.">
        <title>The asparagus genome sheds light on the origin and evolution of a young Y chromosome.</title>
        <authorList>
            <person name="Harkess A."/>
            <person name="Zhou J."/>
            <person name="Xu C."/>
            <person name="Bowers J.E."/>
            <person name="Van der Hulst R."/>
            <person name="Ayyampalayam S."/>
            <person name="Mercati F."/>
            <person name="Riccardi P."/>
            <person name="McKain M.R."/>
            <person name="Kakrana A."/>
            <person name="Tang H."/>
            <person name="Ray J."/>
            <person name="Groenendijk J."/>
            <person name="Arikit S."/>
            <person name="Mathioni S.M."/>
            <person name="Nakano M."/>
            <person name="Shan H."/>
            <person name="Telgmann-Rauber A."/>
            <person name="Kanno A."/>
            <person name="Yue Z."/>
            <person name="Chen H."/>
            <person name="Li W."/>
            <person name="Chen Y."/>
            <person name="Xu X."/>
            <person name="Zhang Y."/>
            <person name="Luo S."/>
            <person name="Chen H."/>
            <person name="Gao J."/>
            <person name="Mao Z."/>
            <person name="Pires J.C."/>
            <person name="Luo M."/>
            <person name="Kudrna D."/>
            <person name="Wing R.A."/>
            <person name="Meyers B.C."/>
            <person name="Yi K."/>
            <person name="Kong H."/>
            <person name="Lavrijsen P."/>
            <person name="Sunseri F."/>
            <person name="Falavigna A."/>
            <person name="Ye Y."/>
            <person name="Leebens-Mack J.H."/>
            <person name="Chen G."/>
        </authorList>
    </citation>
    <scope>NUCLEOTIDE SEQUENCE [LARGE SCALE GENOMIC DNA]</scope>
    <source>
        <strain evidence="3">cv. DH0086</strain>
    </source>
</reference>
<protein>
    <submittedName>
        <fullName evidence="2">Uncharacterized protein</fullName>
    </submittedName>
</protein>
<accession>A0A5P1F119</accession>
<dbReference type="Gramene" id="ONK71107">
    <property type="protein sequence ID" value="ONK71107"/>
    <property type="gene ID" value="A4U43_C04F4790"/>
</dbReference>
<keyword evidence="1" id="KW-0472">Membrane</keyword>
<proteinExistence type="predicted"/>
<dbReference type="AlphaFoldDB" id="A0A5P1F119"/>
<dbReference type="Proteomes" id="UP000243459">
    <property type="component" value="Chromosome 4"/>
</dbReference>
<name>A0A5P1F119_ASPOF</name>
<evidence type="ECO:0000313" key="3">
    <source>
        <dbReference type="Proteomes" id="UP000243459"/>
    </source>
</evidence>
<evidence type="ECO:0000256" key="1">
    <source>
        <dbReference type="SAM" id="Phobius"/>
    </source>
</evidence>
<feature type="transmembrane region" description="Helical" evidence="1">
    <location>
        <begin position="61"/>
        <end position="81"/>
    </location>
</feature>
<keyword evidence="1" id="KW-0812">Transmembrane</keyword>
<sequence>MMMVSFVLVLIAAWSQPWFGLRFGWLLYWSRLCWIFVLDNCVGYSMFGFSCVGYDLGFNQCLIIYVCLAFGFSCVQTELNFQQYSVVYLPANILCATIFVVNILSYMGGNHTMVTTIKFF</sequence>
<feature type="transmembrane region" description="Helical" evidence="1">
    <location>
        <begin position="87"/>
        <end position="108"/>
    </location>
</feature>
<organism evidence="2 3">
    <name type="scientific">Asparagus officinalis</name>
    <name type="common">Garden asparagus</name>
    <dbReference type="NCBI Taxonomy" id="4686"/>
    <lineage>
        <taxon>Eukaryota</taxon>
        <taxon>Viridiplantae</taxon>
        <taxon>Streptophyta</taxon>
        <taxon>Embryophyta</taxon>
        <taxon>Tracheophyta</taxon>
        <taxon>Spermatophyta</taxon>
        <taxon>Magnoliopsida</taxon>
        <taxon>Liliopsida</taxon>
        <taxon>Asparagales</taxon>
        <taxon>Asparagaceae</taxon>
        <taxon>Asparagoideae</taxon>
        <taxon>Asparagus</taxon>
    </lineage>
</organism>
<keyword evidence="3" id="KW-1185">Reference proteome</keyword>
<keyword evidence="1" id="KW-1133">Transmembrane helix</keyword>